<dbReference type="STRING" id="4537.A0A0E0L0Z3"/>
<dbReference type="Proteomes" id="UP000026962">
    <property type="component" value="Chromosome 5"/>
</dbReference>
<dbReference type="AlphaFoldDB" id="A0A0E0L0Z3"/>
<evidence type="ECO:0000259" key="7">
    <source>
        <dbReference type="Pfam" id="PF26410"/>
    </source>
</evidence>
<name>A0A0E0L0Z3_ORYPU</name>
<dbReference type="GO" id="GO:0000272">
    <property type="term" value="P:polysaccharide catabolic process"/>
    <property type="evidence" value="ECO:0007669"/>
    <property type="project" value="InterPro"/>
</dbReference>
<accession>A0A0E0L0Z3</accession>
<reference evidence="8" key="1">
    <citation type="submission" date="2015-04" db="UniProtKB">
        <authorList>
            <consortium name="EnsemblPlants"/>
        </authorList>
    </citation>
    <scope>IDENTIFICATION</scope>
</reference>
<dbReference type="EnsemblPlants" id="OPUNC05G09910.1">
    <property type="protein sequence ID" value="OPUNC05G09910.1"/>
    <property type="gene ID" value="OPUNC05G09910"/>
</dbReference>
<feature type="domain" description="Glycoside hydrolase family 5" evidence="7">
    <location>
        <begin position="118"/>
        <end position="451"/>
    </location>
</feature>
<comment type="similarity">
    <text evidence="2">Belongs to the glycosyl hydrolase 5 (cellulase A) family.</text>
</comment>
<keyword evidence="5" id="KW-0326">Glycosidase</keyword>
<dbReference type="InterPro" id="IPR017853">
    <property type="entry name" value="GH"/>
</dbReference>
<sequence length="527" mass="57090">MDLIKLSSHASLRYKLQPCGASPPAAAMATSYREEEARRKASLLHCFFFFLLGALAMAAAIAVLHESSYWEWRCTRLTDVVDDDGDDPSSSEVVDGGGEWGMVRTRGAQFVVGDGGGGGRPFYVNGFNTYWLMVLAVDPSTRGKVSEVFRQAAAVGLTVCRTWAFNDGGWRALQKSPGVYDEEVFKALDFVVSEARKHKIRLILPLINNWDGYGGKAQYVRWAQAAGAGINLTSGAGADAFFSDETMRGYFKSHVTAVLTRVNTYTGVAYRDDPTIMAWELMNEPRCASDPTGDTLQAWIAEMAFHVKSVDPAHLLGVGAEGFYGPSSPPARLRVNPNADAALAGADFVRNHRVLGVDFASVHVYPDTWLPAGATKEAQLRFATSWVEAHIADAEGALGGMPVLFAEFGVSTRGARAAFNATSRDAFIEAVYGAMLRSTRRGGGGAGALLWQVFPDGTEYMDDGYAIVLPRAAATAGIVAAHSRRLQAFNSRCAWSCRWGCNKRDDTDTGETTMTEADVDVSFHHEL</sequence>
<organism evidence="8">
    <name type="scientific">Oryza punctata</name>
    <name type="common">Red rice</name>
    <dbReference type="NCBI Taxonomy" id="4537"/>
    <lineage>
        <taxon>Eukaryota</taxon>
        <taxon>Viridiplantae</taxon>
        <taxon>Streptophyta</taxon>
        <taxon>Embryophyta</taxon>
        <taxon>Tracheophyta</taxon>
        <taxon>Spermatophyta</taxon>
        <taxon>Magnoliopsida</taxon>
        <taxon>Liliopsida</taxon>
        <taxon>Poales</taxon>
        <taxon>Poaceae</taxon>
        <taxon>BOP clade</taxon>
        <taxon>Oryzoideae</taxon>
        <taxon>Oryzeae</taxon>
        <taxon>Oryzinae</taxon>
        <taxon>Oryza</taxon>
    </lineage>
</organism>
<keyword evidence="4" id="KW-0378">Hydrolase</keyword>
<evidence type="ECO:0000256" key="6">
    <source>
        <dbReference type="SAM" id="Phobius"/>
    </source>
</evidence>
<dbReference type="PANTHER" id="PTHR31451:SF54">
    <property type="entry name" value="MANNAN ENDO-1,4-BETA-MANNOSIDASE 6"/>
    <property type="match status" value="1"/>
</dbReference>
<evidence type="ECO:0000313" key="8">
    <source>
        <dbReference type="EnsemblPlants" id="OPUNC05G09910.1"/>
    </source>
</evidence>
<evidence type="ECO:0000256" key="1">
    <source>
        <dbReference type="ARBA" id="ARBA00001678"/>
    </source>
</evidence>
<comment type="catalytic activity">
    <reaction evidence="1">
        <text>Random hydrolysis of (1-&gt;4)-beta-D-mannosidic linkages in mannans, galactomannans and glucomannans.</text>
        <dbReference type="EC" id="3.2.1.78"/>
    </reaction>
</comment>
<dbReference type="Gene3D" id="3.20.20.80">
    <property type="entry name" value="Glycosidases"/>
    <property type="match status" value="1"/>
</dbReference>
<keyword evidence="6" id="KW-1133">Transmembrane helix</keyword>
<dbReference type="EC" id="3.2.1.78" evidence="3"/>
<keyword evidence="6" id="KW-0472">Membrane</keyword>
<dbReference type="eggNOG" id="ENOG502QU0Z">
    <property type="taxonomic scope" value="Eukaryota"/>
</dbReference>
<dbReference type="Pfam" id="PF26410">
    <property type="entry name" value="GH5_mannosidase"/>
    <property type="match status" value="1"/>
</dbReference>
<proteinExistence type="inferred from homology"/>
<protein>
    <recommendedName>
        <fullName evidence="3">mannan endo-1,4-beta-mannosidase</fullName>
        <ecNumber evidence="3">3.2.1.78</ecNumber>
    </recommendedName>
</protein>
<dbReference type="HOGENOM" id="CLU_031603_0_0_1"/>
<keyword evidence="9" id="KW-1185">Reference proteome</keyword>
<evidence type="ECO:0000256" key="2">
    <source>
        <dbReference type="ARBA" id="ARBA00005641"/>
    </source>
</evidence>
<evidence type="ECO:0000256" key="3">
    <source>
        <dbReference type="ARBA" id="ARBA00012706"/>
    </source>
</evidence>
<evidence type="ECO:0000313" key="9">
    <source>
        <dbReference type="Proteomes" id="UP000026962"/>
    </source>
</evidence>
<evidence type="ECO:0000256" key="4">
    <source>
        <dbReference type="ARBA" id="ARBA00022801"/>
    </source>
</evidence>
<keyword evidence="6" id="KW-0812">Transmembrane</keyword>
<feature type="transmembrane region" description="Helical" evidence="6">
    <location>
        <begin position="43"/>
        <end position="64"/>
    </location>
</feature>
<dbReference type="FunFam" id="3.20.20.80:FF:000012">
    <property type="entry name" value="Mannan endo-1,4-beta-mannosidase 6"/>
    <property type="match status" value="1"/>
</dbReference>
<dbReference type="InterPro" id="IPR001547">
    <property type="entry name" value="Glyco_hydro_5"/>
</dbReference>
<reference evidence="8" key="2">
    <citation type="submission" date="2018-05" db="EMBL/GenBank/DDBJ databases">
        <title>OpunRS2 (Oryza punctata Reference Sequence Version 2).</title>
        <authorList>
            <person name="Zhang J."/>
            <person name="Kudrna D."/>
            <person name="Lee S."/>
            <person name="Talag J."/>
            <person name="Welchert J."/>
            <person name="Wing R.A."/>
        </authorList>
    </citation>
    <scope>NUCLEOTIDE SEQUENCE [LARGE SCALE GENOMIC DNA]</scope>
</reference>
<evidence type="ECO:0000256" key="5">
    <source>
        <dbReference type="ARBA" id="ARBA00023295"/>
    </source>
</evidence>
<dbReference type="Gramene" id="OPUNC05G09910.1">
    <property type="protein sequence ID" value="OPUNC05G09910.1"/>
    <property type="gene ID" value="OPUNC05G09910"/>
</dbReference>
<dbReference type="InterPro" id="IPR045053">
    <property type="entry name" value="MAN-like"/>
</dbReference>
<dbReference type="PANTHER" id="PTHR31451">
    <property type="match status" value="1"/>
</dbReference>
<dbReference type="SUPFAM" id="SSF51445">
    <property type="entry name" value="(Trans)glycosidases"/>
    <property type="match status" value="1"/>
</dbReference>
<dbReference type="GO" id="GO:0016985">
    <property type="term" value="F:mannan endo-1,4-beta-mannosidase activity"/>
    <property type="evidence" value="ECO:0007669"/>
    <property type="project" value="UniProtKB-EC"/>
</dbReference>
<dbReference type="OMA" id="GEGHFFW"/>